<dbReference type="NCBIfam" id="NF033592">
    <property type="entry name" value="transpos_IS4_1"/>
    <property type="match status" value="1"/>
</dbReference>
<keyword evidence="4" id="KW-0233">DNA recombination</keyword>
<dbReference type="InterPro" id="IPR047952">
    <property type="entry name" value="Transpos_IS4"/>
</dbReference>
<evidence type="ECO:0000259" key="5">
    <source>
        <dbReference type="Pfam" id="PF01609"/>
    </source>
</evidence>
<comment type="caution">
    <text evidence="6">The sequence shown here is derived from an EMBL/GenBank/DDBJ whole genome shotgun (WGS) entry which is preliminary data.</text>
</comment>
<dbReference type="SUPFAM" id="SSF53098">
    <property type="entry name" value="Ribonuclease H-like"/>
    <property type="match status" value="1"/>
</dbReference>
<dbReference type="InterPro" id="IPR002559">
    <property type="entry name" value="Transposase_11"/>
</dbReference>
<dbReference type="PANTHER" id="PTHR33258:SF1">
    <property type="entry name" value="TRANSPOSASE INSL FOR INSERTION SEQUENCE ELEMENT IS186A-RELATED"/>
    <property type="match status" value="1"/>
</dbReference>
<comment type="similarity">
    <text evidence="1">Belongs to the transposase 11 family.</text>
</comment>
<feature type="domain" description="Transposase IS4-like" evidence="5">
    <location>
        <begin position="128"/>
        <end position="334"/>
    </location>
</feature>
<dbReference type="AlphaFoldDB" id="A0A645BY07"/>
<evidence type="ECO:0000256" key="3">
    <source>
        <dbReference type="ARBA" id="ARBA00023125"/>
    </source>
</evidence>
<evidence type="ECO:0000256" key="1">
    <source>
        <dbReference type="ARBA" id="ARBA00010075"/>
    </source>
</evidence>
<sequence length="414" mass="48507">MQDKDTTQSTFTQVFQPFFSKDLWRKIDQEVPNLDQRNYKLKTNQLTLLISHAQLQEYKALRKISSNVQSNDFSEAIGLESISHSQISRRLRTLPIKVSEMLFKGVLNKVAQKKGDGKIQQRLGKLYMIDASVISLCLSRFPWAVFRKTKAGVKMHLRLSFDEMAIPDEVIITPAKTADRKKLDELIVVDKDALTIFDRGYIDYLLFDEYCEKEIRFVTRLKNNAVIEFTGVERPVEEEGSIEEDVDIILGTGARKMKHTLREVTIDDNVNEPFTILTNDFDLSAEELGEVYRYRWQIELFFKWLKQHAQIKHFYGTSEAAVINQILLALTTYCTLILLKLEVEHQRDLLTLQRMLIACLYESYDEFLGKLRRRRRKGSKRIKHDTIYQMTDHYIMAEEDTEWLNDLIYDPVIL</sequence>
<keyword evidence="2" id="KW-0815">Transposition</keyword>
<protein>
    <submittedName>
        <fullName evidence="6">IS4 family transposase ISDha4</fullName>
    </submittedName>
</protein>
<dbReference type="InterPro" id="IPR012337">
    <property type="entry name" value="RNaseH-like_sf"/>
</dbReference>
<evidence type="ECO:0000313" key="6">
    <source>
        <dbReference type="EMBL" id="MPM70259.1"/>
    </source>
</evidence>
<gene>
    <name evidence="6" type="ORF">SDC9_117213</name>
</gene>
<dbReference type="Pfam" id="PF01609">
    <property type="entry name" value="DDE_Tnp_1"/>
    <property type="match status" value="1"/>
</dbReference>
<organism evidence="6">
    <name type="scientific">bioreactor metagenome</name>
    <dbReference type="NCBI Taxonomy" id="1076179"/>
    <lineage>
        <taxon>unclassified sequences</taxon>
        <taxon>metagenomes</taxon>
        <taxon>ecological metagenomes</taxon>
    </lineage>
</organism>
<dbReference type="EMBL" id="VSSQ01023372">
    <property type="protein sequence ID" value="MPM70259.1"/>
    <property type="molecule type" value="Genomic_DNA"/>
</dbReference>
<proteinExistence type="inferred from homology"/>
<dbReference type="GO" id="GO:0003677">
    <property type="term" value="F:DNA binding"/>
    <property type="evidence" value="ECO:0007669"/>
    <property type="project" value="UniProtKB-KW"/>
</dbReference>
<dbReference type="PANTHER" id="PTHR33258">
    <property type="entry name" value="TRANSPOSASE INSL FOR INSERTION SEQUENCE ELEMENT IS186A-RELATED"/>
    <property type="match status" value="1"/>
</dbReference>
<evidence type="ECO:0000256" key="2">
    <source>
        <dbReference type="ARBA" id="ARBA00022578"/>
    </source>
</evidence>
<accession>A0A645BY07</accession>
<name>A0A645BY07_9ZZZZ</name>
<evidence type="ECO:0000256" key="4">
    <source>
        <dbReference type="ARBA" id="ARBA00023172"/>
    </source>
</evidence>
<reference evidence="6" key="1">
    <citation type="submission" date="2019-08" db="EMBL/GenBank/DDBJ databases">
        <authorList>
            <person name="Kucharzyk K."/>
            <person name="Murdoch R.W."/>
            <person name="Higgins S."/>
            <person name="Loffler F."/>
        </authorList>
    </citation>
    <scope>NUCLEOTIDE SEQUENCE</scope>
</reference>
<dbReference type="GO" id="GO:0004803">
    <property type="term" value="F:transposase activity"/>
    <property type="evidence" value="ECO:0007669"/>
    <property type="project" value="InterPro"/>
</dbReference>
<dbReference type="GO" id="GO:0006313">
    <property type="term" value="P:DNA transposition"/>
    <property type="evidence" value="ECO:0007669"/>
    <property type="project" value="InterPro"/>
</dbReference>
<keyword evidence="3" id="KW-0238">DNA-binding</keyword>